<dbReference type="SUPFAM" id="SSF53383">
    <property type="entry name" value="PLP-dependent transferases"/>
    <property type="match status" value="1"/>
</dbReference>
<dbReference type="EMBL" id="JACEIK010000930">
    <property type="protein sequence ID" value="MCD7463972.1"/>
    <property type="molecule type" value="Genomic_DNA"/>
</dbReference>
<evidence type="ECO:0000313" key="3">
    <source>
        <dbReference type="EMBL" id="MCD7463972.1"/>
    </source>
</evidence>
<accession>A0ABS8SY47</accession>
<feature type="domain" description="Aminotransferase class I/classII large" evidence="2">
    <location>
        <begin position="205"/>
        <end position="304"/>
    </location>
</feature>
<evidence type="ECO:0000313" key="4">
    <source>
        <dbReference type="Proteomes" id="UP000823775"/>
    </source>
</evidence>
<reference evidence="3 4" key="1">
    <citation type="journal article" date="2021" name="BMC Genomics">
        <title>Datura genome reveals duplications of psychoactive alkaloid biosynthetic genes and high mutation rate following tissue culture.</title>
        <authorList>
            <person name="Rajewski A."/>
            <person name="Carter-House D."/>
            <person name="Stajich J."/>
            <person name="Litt A."/>
        </authorList>
    </citation>
    <scope>NUCLEOTIDE SEQUENCE [LARGE SCALE GENOMIC DNA]</scope>
    <source>
        <strain evidence="3">AR-01</strain>
    </source>
</reference>
<organism evidence="3 4">
    <name type="scientific">Datura stramonium</name>
    <name type="common">Jimsonweed</name>
    <name type="synonym">Common thornapple</name>
    <dbReference type="NCBI Taxonomy" id="4076"/>
    <lineage>
        <taxon>Eukaryota</taxon>
        <taxon>Viridiplantae</taxon>
        <taxon>Streptophyta</taxon>
        <taxon>Embryophyta</taxon>
        <taxon>Tracheophyta</taxon>
        <taxon>Spermatophyta</taxon>
        <taxon>Magnoliopsida</taxon>
        <taxon>eudicotyledons</taxon>
        <taxon>Gunneridae</taxon>
        <taxon>Pentapetalae</taxon>
        <taxon>asterids</taxon>
        <taxon>lamiids</taxon>
        <taxon>Solanales</taxon>
        <taxon>Solanaceae</taxon>
        <taxon>Solanoideae</taxon>
        <taxon>Datureae</taxon>
        <taxon>Datura</taxon>
    </lineage>
</organism>
<dbReference type="InterPro" id="IPR015421">
    <property type="entry name" value="PyrdxlP-dep_Trfase_major"/>
</dbReference>
<dbReference type="Gene3D" id="3.40.640.10">
    <property type="entry name" value="Type I PLP-dependent aspartate aminotransferase-like (Major domain)"/>
    <property type="match status" value="1"/>
</dbReference>
<dbReference type="Proteomes" id="UP000823775">
    <property type="component" value="Unassembled WGS sequence"/>
</dbReference>
<protein>
    <submittedName>
        <fullName evidence="3">Acetyl-coenzyme A synthetase 2</fullName>
    </submittedName>
</protein>
<dbReference type="InterPro" id="IPR050478">
    <property type="entry name" value="Ethylene_sulfur-biosynth"/>
</dbReference>
<evidence type="ECO:0000259" key="2">
    <source>
        <dbReference type="Pfam" id="PF00155"/>
    </source>
</evidence>
<proteinExistence type="predicted"/>
<evidence type="ECO:0000256" key="1">
    <source>
        <dbReference type="ARBA" id="ARBA00022898"/>
    </source>
</evidence>
<dbReference type="PANTHER" id="PTHR43795">
    <property type="entry name" value="BIFUNCTIONAL ASPARTATE AMINOTRANSFERASE AND GLUTAMATE/ASPARTATE-PREPHENATE AMINOTRANSFERASE-RELATED"/>
    <property type="match status" value="1"/>
</dbReference>
<dbReference type="Gene3D" id="3.90.1150.10">
    <property type="entry name" value="Aspartate Aminotransferase, domain 1"/>
    <property type="match status" value="1"/>
</dbReference>
<feature type="domain" description="Aminotransferase class I/classII large" evidence="2">
    <location>
        <begin position="31"/>
        <end position="191"/>
    </location>
</feature>
<comment type="caution">
    <text evidence="3">The sequence shown here is derived from an EMBL/GenBank/DDBJ whole genome shotgun (WGS) entry which is preliminary data.</text>
</comment>
<dbReference type="CDD" id="cd00609">
    <property type="entry name" value="AAT_like"/>
    <property type="match status" value="1"/>
</dbReference>
<dbReference type="InterPro" id="IPR015424">
    <property type="entry name" value="PyrdxlP-dep_Trfase"/>
</dbReference>
<dbReference type="InterPro" id="IPR004839">
    <property type="entry name" value="Aminotransferase_I/II_large"/>
</dbReference>
<gene>
    <name evidence="3" type="primary">ACS2_4</name>
    <name evidence="3" type="ORF">HAX54_051843</name>
</gene>
<dbReference type="Pfam" id="PF00155">
    <property type="entry name" value="Aminotran_1_2"/>
    <property type="match status" value="2"/>
</dbReference>
<dbReference type="InterPro" id="IPR015422">
    <property type="entry name" value="PyrdxlP-dep_Trfase_small"/>
</dbReference>
<sequence>MQHAPPDFNFCWLHCSPELHLCSILAFPLPAIAKYMEKIRRGKVKFDAGRVVMAGGATGANETLMLCLASRGDVFLVPSPYYPGFNRDLWWRTGVQLLPISCESSKNFKITLEAVTETYEKAQQENIKVKGLILTNPCNPLGTILDRDTLINFLTFTDQHNIHLVCEEIYAATVFDAPQFVSIAEIIADDEICTNKDLLLCCQEFLIVNAKRSRERNEKFTSGLEEVGIKCLKSNAGVYCWMDLRPLLKEPTLDAEVSLWKLIINDAKLNISTGSSFNCPEAGWFRVCFANIDEQTVEIALARIQMFVDAYNSVNENGFLKNTSAKEE</sequence>
<dbReference type="PRINTS" id="PR00753">
    <property type="entry name" value="ACCSYNTHASE"/>
</dbReference>
<keyword evidence="1" id="KW-0663">Pyridoxal phosphate</keyword>
<dbReference type="PANTHER" id="PTHR43795:SF42">
    <property type="entry name" value="1-AMINOCYCLOPROPANE-1-CARBOXYLATE SYNTHASE 4"/>
    <property type="match status" value="1"/>
</dbReference>
<keyword evidence="4" id="KW-1185">Reference proteome</keyword>
<name>A0ABS8SY47_DATST</name>